<dbReference type="AlphaFoldDB" id="Q89JP8"/>
<dbReference type="HOGENOM" id="CLU_1944577_0_0_5"/>
<dbReference type="EnsemblBacteria" id="BAC50497">
    <property type="protein sequence ID" value="BAC50497"/>
    <property type="gene ID" value="BAC50497"/>
</dbReference>
<dbReference type="InParanoid" id="Q89JP8"/>
<reference evidence="2" key="1">
    <citation type="journal article" date="2002" name="DNA Res.">
        <title>Complete genomic sequence of nitrogen-fixing symbiotic bacterium Bradyrhizobium japonicum USDA110.</title>
        <authorList>
            <person name="Kaneko T."/>
            <person name="Nakamura Y."/>
            <person name="Sato S."/>
            <person name="Minamisawa K."/>
            <person name="Uchiumi T."/>
            <person name="Sasamoto S."/>
            <person name="Watanabe A."/>
            <person name="Idesawa K."/>
            <person name="Iriguchi M."/>
            <person name="Kawashima K."/>
            <person name="Kohara M."/>
            <person name="Matsumoto M."/>
            <person name="Shimpo S."/>
            <person name="Tsuruoka H."/>
            <person name="Wada T."/>
            <person name="Yamada M."/>
            <person name="Tabata S."/>
        </authorList>
    </citation>
    <scope>NUCLEOTIDE SEQUENCE [LARGE SCALE GENOMIC DNA]</scope>
    <source>
        <strain evidence="2">JCM 10833 / BCRC 13528 / IAM 13628 / NBRC 14792 / USDA 110</strain>
    </source>
</reference>
<sequence>MGDQRFSATGESADMVLLAVARILAKSDHFPAHQVITTACLAFDVRELERIRDPPLMLRPQSHLLSRQVGVGDAGSLHRQRRRAAQPVSNIAACKATTTAPVAAAVFAITRRMTNGVNMAIGPVIFLRA</sequence>
<name>Q89JP8_BRADU</name>
<organism evidence="1 2">
    <name type="scientific">Bradyrhizobium diazoefficiens (strain JCM 10833 / BCRC 13528 / IAM 13628 / NBRC 14792 / USDA 110)</name>
    <dbReference type="NCBI Taxonomy" id="224911"/>
    <lineage>
        <taxon>Bacteria</taxon>
        <taxon>Pseudomonadati</taxon>
        <taxon>Pseudomonadota</taxon>
        <taxon>Alphaproteobacteria</taxon>
        <taxon>Hyphomicrobiales</taxon>
        <taxon>Nitrobacteraceae</taxon>
        <taxon>Bradyrhizobium</taxon>
    </lineage>
</organism>
<accession>Q89JP8</accession>
<gene>
    <name evidence="1" type="ordered locus">bll5232</name>
</gene>
<evidence type="ECO:0000313" key="2">
    <source>
        <dbReference type="Proteomes" id="UP000002526"/>
    </source>
</evidence>
<dbReference type="EMBL" id="BA000040">
    <property type="protein sequence ID" value="BAC50497.1"/>
    <property type="molecule type" value="Genomic_DNA"/>
</dbReference>
<dbReference type="Proteomes" id="UP000002526">
    <property type="component" value="Chromosome"/>
</dbReference>
<dbReference type="KEGG" id="bja:bll5232"/>
<keyword evidence="2" id="KW-1185">Reference proteome</keyword>
<protein>
    <submittedName>
        <fullName evidence="1">Bll5232 protein</fullName>
    </submittedName>
</protein>
<evidence type="ECO:0000313" key="1">
    <source>
        <dbReference type="EMBL" id="BAC50497.1"/>
    </source>
</evidence>
<proteinExistence type="predicted"/>